<dbReference type="AlphaFoldDB" id="A0A319BJT3"/>
<protein>
    <submittedName>
        <fullName evidence="1">Uncharacterized protein</fullName>
    </submittedName>
</protein>
<accession>A0A319BJT3</accession>
<proteinExistence type="predicted"/>
<keyword evidence="2" id="KW-1185">Reference proteome</keyword>
<dbReference type="EMBL" id="KZ821636">
    <property type="protein sequence ID" value="PYH65953.1"/>
    <property type="molecule type" value="Genomic_DNA"/>
</dbReference>
<organism evidence="1 2">
    <name type="scientific">Aspergillus vadensis (strain CBS 113365 / IMI 142717 / IBT 24658)</name>
    <dbReference type="NCBI Taxonomy" id="1448311"/>
    <lineage>
        <taxon>Eukaryota</taxon>
        <taxon>Fungi</taxon>
        <taxon>Dikarya</taxon>
        <taxon>Ascomycota</taxon>
        <taxon>Pezizomycotina</taxon>
        <taxon>Eurotiomycetes</taxon>
        <taxon>Eurotiomycetidae</taxon>
        <taxon>Eurotiales</taxon>
        <taxon>Aspergillaceae</taxon>
        <taxon>Aspergillus</taxon>
        <taxon>Aspergillus subgen. Circumdati</taxon>
    </lineage>
</organism>
<evidence type="ECO:0000313" key="1">
    <source>
        <dbReference type="EMBL" id="PYH65953.1"/>
    </source>
</evidence>
<dbReference type="OrthoDB" id="10439552at2759"/>
<reference evidence="1" key="1">
    <citation type="submission" date="2016-12" db="EMBL/GenBank/DDBJ databases">
        <title>The genomes of Aspergillus section Nigri reveals drivers in fungal speciation.</title>
        <authorList>
            <consortium name="DOE Joint Genome Institute"/>
            <person name="Vesth T.C."/>
            <person name="Nybo J."/>
            <person name="Theobald S."/>
            <person name="Brandl J."/>
            <person name="Frisvad J.C."/>
            <person name="Nielsen K.F."/>
            <person name="Lyhne E.K."/>
            <person name="Kogle M.E."/>
            <person name="Kuo A."/>
            <person name="Riley R."/>
            <person name="Clum A."/>
            <person name="Nolan M."/>
            <person name="Lipzen A."/>
            <person name="Salamov A."/>
            <person name="Henrissat B."/>
            <person name="Wiebenga A."/>
            <person name="De Vries R.P."/>
            <person name="Grigoriev I.V."/>
            <person name="Mortensen U.H."/>
            <person name="Andersen M.R."/>
            <person name="Baker S.E."/>
        </authorList>
    </citation>
    <scope>NUCLEOTIDE SEQUENCE [LARGE SCALE GENOMIC DNA]</scope>
    <source>
        <strain evidence="1">CBS 113365</strain>
    </source>
</reference>
<gene>
    <name evidence="1" type="ORF">BO88DRAFT_407244</name>
</gene>
<name>A0A319BJT3_ASPVC</name>
<sequence length="86" mass="9812">MARSPRYMTQQCATQSQIHSYIPGTIGKTPSQWPAPLGILTTLVRQMNLEFVNILSNGFNQGFRLRRTLSAKLEMLYTNENAIPWI</sequence>
<dbReference type="RefSeq" id="XP_025559747.1">
    <property type="nucleotide sequence ID" value="XM_025707374.1"/>
</dbReference>
<evidence type="ECO:0000313" key="2">
    <source>
        <dbReference type="Proteomes" id="UP000248405"/>
    </source>
</evidence>
<dbReference type="GeneID" id="37211966"/>
<dbReference type="Proteomes" id="UP000248405">
    <property type="component" value="Unassembled WGS sequence"/>
</dbReference>